<dbReference type="SUPFAM" id="SSF56935">
    <property type="entry name" value="Porins"/>
    <property type="match status" value="1"/>
</dbReference>
<keyword evidence="3" id="KW-0675">Receptor</keyword>
<evidence type="ECO:0000313" key="3">
    <source>
        <dbReference type="EMBL" id="TCZ71801.1"/>
    </source>
</evidence>
<dbReference type="InterPro" id="IPR013783">
    <property type="entry name" value="Ig-like_fold"/>
</dbReference>
<protein>
    <submittedName>
        <fullName evidence="3">TonB-dependent receptor</fullName>
    </submittedName>
</protein>
<feature type="domain" description="TonB-dependent receptor plug" evidence="1">
    <location>
        <begin position="237"/>
        <end position="319"/>
    </location>
</feature>
<dbReference type="InterPro" id="IPR041700">
    <property type="entry name" value="OMP_b-brl_3"/>
</dbReference>
<dbReference type="PANTHER" id="PTHR40980:SF4">
    <property type="entry name" value="TONB-DEPENDENT RECEPTOR-LIKE BETA-BARREL DOMAIN-CONTAINING PROTEIN"/>
    <property type="match status" value="1"/>
</dbReference>
<evidence type="ECO:0000259" key="2">
    <source>
        <dbReference type="Pfam" id="PF14905"/>
    </source>
</evidence>
<dbReference type="Pfam" id="PF14905">
    <property type="entry name" value="OMP_b-brl_3"/>
    <property type="match status" value="1"/>
</dbReference>
<accession>A0A4R4DZI7</accession>
<feature type="domain" description="Outer membrane protein beta-barrel" evidence="2">
    <location>
        <begin position="481"/>
        <end position="877"/>
    </location>
</feature>
<organism evidence="3 4">
    <name type="scientific">Flaviaesturariibacter aridisoli</name>
    <dbReference type="NCBI Taxonomy" id="2545761"/>
    <lineage>
        <taxon>Bacteria</taxon>
        <taxon>Pseudomonadati</taxon>
        <taxon>Bacteroidota</taxon>
        <taxon>Chitinophagia</taxon>
        <taxon>Chitinophagales</taxon>
        <taxon>Chitinophagaceae</taxon>
        <taxon>Flaviaestuariibacter</taxon>
    </lineage>
</organism>
<evidence type="ECO:0000259" key="1">
    <source>
        <dbReference type="Pfam" id="PF07715"/>
    </source>
</evidence>
<name>A0A4R4DZI7_9BACT</name>
<dbReference type="Proteomes" id="UP000295164">
    <property type="component" value="Unassembled WGS sequence"/>
</dbReference>
<dbReference type="AlphaFoldDB" id="A0A4R4DZI7"/>
<proteinExistence type="predicted"/>
<dbReference type="OrthoDB" id="905812at2"/>
<sequence>MVRLFCEAIRLRRAFPRDFKQDSLGIFTRTPVVFRNRKKDGSCAMEEKNRKVGRVAVREACGRLFFAHVKNGRAIRGPATGQRKNRRSAALLRNFAWMLLKKHYFLYTLAAAPLCAVAQESGQASVTVRHGAQALPAATVELRKLPDSALVKIGATDASGAAQFGGLRPGTYFFRVSHAGYERAATASFQLNPSSAASALQVDLQPAGTLAGVTVTARRPFIEQKTGKTVVNLESSITSVGSTVAEALERLPGVSLDKDGNLALKGRSGVNVYIDGKPSNLSGAELATLLQGMSASNISQIELLDQPPARYEAAGGAGVINIITKRTRQKGFNGSLSTGITQGRYTKTNNSLTLAWRRDRWSINTGYSLNAGRGFTHIDALRTYYNAAGAPVSLVEQPSQMNGNNYTHNLRANADFAASSRTSLYFAANGLLLKRTSDGNNSAEWKQPGGAIDSILRTESNTATRWRNGGLGLGLRHAFSSARNLSIDLDGQWYRMQGDQYFANGVVLGTGSTQAYRSDAPGALRILSARADYSARLKAWSFETGTRWAVIRTDNEVRYEADEGAGWRSDAGRSNHFLYEERIGAGYGSAEWKGRKWTLQGGLRFEATSYDARQLGNAIVKDSAFSRSYSSLFPTMLLSFEADSNHSWSLSAGRRIDRPPFQKLNPFSFFINKYTVQRGNPYFRPQYSWNLELTHNYRGWLLTGIGYSITTDYFAQLFPVEAGGIVVYTEGNLGQLRVLSLTVGVQRAPVKWWNLSASLLLQHKWQEGFVEQAYTAQITQGTLNVSNTFRFGKGWSAELSGLYVSRSQNDIQEIVDPAGQLSVGVSKTILKGAGTLRLAGRDLLYTQWMKGNTEFRGVSEWFKMVRDTRVVALNFSWRFGKAFKQTKRSGSAGEEVQRVGNG</sequence>
<keyword evidence="4" id="KW-1185">Reference proteome</keyword>
<evidence type="ECO:0000313" key="4">
    <source>
        <dbReference type="Proteomes" id="UP000295164"/>
    </source>
</evidence>
<dbReference type="Pfam" id="PF07715">
    <property type="entry name" value="Plug"/>
    <property type="match status" value="1"/>
</dbReference>
<reference evidence="3 4" key="1">
    <citation type="submission" date="2019-03" db="EMBL/GenBank/DDBJ databases">
        <authorList>
            <person name="Kim M.K.M."/>
        </authorList>
    </citation>
    <scope>NUCLEOTIDE SEQUENCE [LARGE SCALE GENOMIC DNA]</scope>
    <source>
        <strain evidence="3 4">17J68-15</strain>
    </source>
</reference>
<dbReference type="Pfam" id="PF13620">
    <property type="entry name" value="CarboxypepD_reg"/>
    <property type="match status" value="1"/>
</dbReference>
<dbReference type="SUPFAM" id="SSF49478">
    <property type="entry name" value="Cna protein B-type domain"/>
    <property type="match status" value="1"/>
</dbReference>
<dbReference type="EMBL" id="SKFH01000012">
    <property type="protein sequence ID" value="TCZ71801.1"/>
    <property type="molecule type" value="Genomic_DNA"/>
</dbReference>
<dbReference type="Gene3D" id="2.60.40.10">
    <property type="entry name" value="Immunoglobulins"/>
    <property type="match status" value="1"/>
</dbReference>
<comment type="caution">
    <text evidence="3">The sequence shown here is derived from an EMBL/GenBank/DDBJ whole genome shotgun (WGS) entry which is preliminary data.</text>
</comment>
<gene>
    <name evidence="3" type="ORF">E0486_09635</name>
</gene>
<dbReference type="Gene3D" id="2.170.130.10">
    <property type="entry name" value="TonB-dependent receptor, plug domain"/>
    <property type="match status" value="1"/>
</dbReference>
<dbReference type="InterPro" id="IPR037066">
    <property type="entry name" value="Plug_dom_sf"/>
</dbReference>
<dbReference type="PANTHER" id="PTHR40980">
    <property type="entry name" value="PLUG DOMAIN-CONTAINING PROTEIN"/>
    <property type="match status" value="1"/>
</dbReference>
<dbReference type="InterPro" id="IPR012910">
    <property type="entry name" value="Plug_dom"/>
</dbReference>